<evidence type="ECO:0000313" key="9">
    <source>
        <dbReference type="Proteomes" id="UP000070544"/>
    </source>
</evidence>
<dbReference type="PANTHER" id="PTHR48039">
    <property type="entry name" value="RNA-BINDING MOTIF PROTEIN 14B"/>
    <property type="match status" value="1"/>
</dbReference>
<feature type="compositionally biased region" description="Low complexity" evidence="6">
    <location>
        <begin position="1044"/>
        <end position="1060"/>
    </location>
</feature>
<feature type="compositionally biased region" description="Polar residues" evidence="6">
    <location>
        <begin position="1510"/>
        <end position="1526"/>
    </location>
</feature>
<dbReference type="InterPro" id="IPR012677">
    <property type="entry name" value="Nucleotide-bd_a/b_plait_sf"/>
</dbReference>
<dbReference type="STRING" id="1344416.A0A139ASY6"/>
<reference evidence="8 9" key="1">
    <citation type="journal article" date="2015" name="Genome Biol. Evol.">
        <title>Phylogenomic analyses indicate that early fungi evolved digesting cell walls of algal ancestors of land plants.</title>
        <authorList>
            <person name="Chang Y."/>
            <person name="Wang S."/>
            <person name="Sekimoto S."/>
            <person name="Aerts A.L."/>
            <person name="Choi C."/>
            <person name="Clum A."/>
            <person name="LaButti K.M."/>
            <person name="Lindquist E.A."/>
            <person name="Yee Ngan C."/>
            <person name="Ohm R.A."/>
            <person name="Salamov A.A."/>
            <person name="Grigoriev I.V."/>
            <person name="Spatafora J.W."/>
            <person name="Berbee M.L."/>
        </authorList>
    </citation>
    <scope>NUCLEOTIDE SEQUENCE [LARGE SCALE GENOMIC DNA]</scope>
    <source>
        <strain evidence="8 9">JEL478</strain>
    </source>
</reference>
<evidence type="ECO:0000256" key="3">
    <source>
        <dbReference type="ARBA" id="ARBA00022884"/>
    </source>
</evidence>
<dbReference type="InterPro" id="IPR051945">
    <property type="entry name" value="RRM_MRD1_RNA_proc_ribogen"/>
</dbReference>
<keyword evidence="4" id="KW-0539">Nucleus</keyword>
<feature type="compositionally biased region" description="Basic and acidic residues" evidence="6">
    <location>
        <begin position="519"/>
        <end position="531"/>
    </location>
</feature>
<keyword evidence="2" id="KW-0677">Repeat</keyword>
<protein>
    <recommendedName>
        <fullName evidence="7">RRM domain-containing protein</fullName>
    </recommendedName>
</protein>
<feature type="domain" description="RRM" evidence="7">
    <location>
        <begin position="586"/>
        <end position="669"/>
    </location>
</feature>
<feature type="compositionally biased region" description="Basic and acidic residues" evidence="6">
    <location>
        <begin position="1144"/>
        <end position="1166"/>
    </location>
</feature>
<feature type="region of interest" description="Disordered" evidence="6">
    <location>
        <begin position="655"/>
        <end position="683"/>
    </location>
</feature>
<feature type="compositionally biased region" description="Low complexity" evidence="6">
    <location>
        <begin position="1479"/>
        <end position="1508"/>
    </location>
</feature>
<feature type="region of interest" description="Disordered" evidence="6">
    <location>
        <begin position="933"/>
        <end position="1166"/>
    </location>
</feature>
<feature type="compositionally biased region" description="Basic and acidic residues" evidence="6">
    <location>
        <begin position="1653"/>
        <end position="1683"/>
    </location>
</feature>
<evidence type="ECO:0000256" key="5">
    <source>
        <dbReference type="PROSITE-ProRule" id="PRU00176"/>
    </source>
</evidence>
<feature type="compositionally biased region" description="Acidic residues" evidence="6">
    <location>
        <begin position="490"/>
        <end position="502"/>
    </location>
</feature>
<feature type="compositionally biased region" description="Low complexity" evidence="6">
    <location>
        <begin position="995"/>
        <end position="1007"/>
    </location>
</feature>
<dbReference type="InterPro" id="IPR000504">
    <property type="entry name" value="RRM_dom"/>
</dbReference>
<feature type="domain" description="RRM" evidence="7">
    <location>
        <begin position="118"/>
        <end position="216"/>
    </location>
</feature>
<feature type="region of interest" description="Disordered" evidence="6">
    <location>
        <begin position="214"/>
        <end position="262"/>
    </location>
</feature>
<feature type="region of interest" description="Disordered" evidence="6">
    <location>
        <begin position="1439"/>
        <end position="1558"/>
    </location>
</feature>
<evidence type="ECO:0000313" key="8">
    <source>
        <dbReference type="EMBL" id="KXS19840.1"/>
    </source>
</evidence>
<name>A0A139ASY6_GONPJ</name>
<keyword evidence="9" id="KW-1185">Reference proteome</keyword>
<feature type="compositionally biased region" description="Low complexity" evidence="6">
    <location>
        <begin position="1129"/>
        <end position="1143"/>
    </location>
</feature>
<feature type="region of interest" description="Disordered" evidence="6">
    <location>
        <begin position="1614"/>
        <end position="1683"/>
    </location>
</feature>
<feature type="domain" description="RRM" evidence="7">
    <location>
        <begin position="267"/>
        <end position="348"/>
    </location>
</feature>
<dbReference type="PANTHER" id="PTHR48039:SF5">
    <property type="entry name" value="RNA-BINDING PROTEIN 28"/>
    <property type="match status" value="1"/>
</dbReference>
<proteinExistence type="predicted"/>
<dbReference type="OrthoDB" id="267048at2759"/>
<evidence type="ECO:0000256" key="2">
    <source>
        <dbReference type="ARBA" id="ARBA00022737"/>
    </source>
</evidence>
<feature type="compositionally biased region" description="Pro residues" evidence="6">
    <location>
        <begin position="1533"/>
        <end position="1542"/>
    </location>
</feature>
<accession>A0A139ASY6</accession>
<feature type="compositionally biased region" description="Basic residues" evidence="6">
    <location>
        <begin position="1625"/>
        <end position="1639"/>
    </location>
</feature>
<dbReference type="GO" id="GO:0005730">
    <property type="term" value="C:nucleolus"/>
    <property type="evidence" value="ECO:0007669"/>
    <property type="project" value="TreeGrafter"/>
</dbReference>
<dbReference type="SMART" id="SM00360">
    <property type="entry name" value="RRM"/>
    <property type="match status" value="5"/>
</dbReference>
<feature type="compositionally biased region" description="Low complexity" evidence="6">
    <location>
        <begin position="236"/>
        <end position="249"/>
    </location>
</feature>
<dbReference type="InterPro" id="IPR035979">
    <property type="entry name" value="RBD_domain_sf"/>
</dbReference>
<evidence type="ECO:0000256" key="1">
    <source>
        <dbReference type="ARBA" id="ARBA00004123"/>
    </source>
</evidence>
<comment type="subcellular location">
    <subcellularLocation>
        <location evidence="1">Nucleus</location>
    </subcellularLocation>
</comment>
<feature type="compositionally biased region" description="Acidic residues" evidence="6">
    <location>
        <begin position="471"/>
        <end position="483"/>
    </location>
</feature>
<dbReference type="GO" id="GO:0003729">
    <property type="term" value="F:mRNA binding"/>
    <property type="evidence" value="ECO:0007669"/>
    <property type="project" value="TreeGrafter"/>
</dbReference>
<feature type="compositionally biased region" description="Low complexity" evidence="6">
    <location>
        <begin position="1344"/>
        <end position="1360"/>
    </location>
</feature>
<evidence type="ECO:0000259" key="7">
    <source>
        <dbReference type="PROSITE" id="PS50102"/>
    </source>
</evidence>
<dbReference type="EMBL" id="KQ965737">
    <property type="protein sequence ID" value="KXS19840.1"/>
    <property type="molecule type" value="Genomic_DNA"/>
</dbReference>
<feature type="region of interest" description="Disordered" evidence="6">
    <location>
        <begin position="1338"/>
        <end position="1362"/>
    </location>
</feature>
<dbReference type="PROSITE" id="PS50102">
    <property type="entry name" value="RRM"/>
    <property type="match status" value="4"/>
</dbReference>
<dbReference type="Proteomes" id="UP000070544">
    <property type="component" value="Unassembled WGS sequence"/>
</dbReference>
<feature type="region of interest" description="Disordered" evidence="6">
    <location>
        <begin position="458"/>
        <end position="572"/>
    </location>
</feature>
<keyword evidence="3 5" id="KW-0694">RNA-binding</keyword>
<feature type="compositionally biased region" description="Basic and acidic residues" evidence="6">
    <location>
        <begin position="1071"/>
        <end position="1107"/>
    </location>
</feature>
<evidence type="ECO:0000256" key="6">
    <source>
        <dbReference type="SAM" id="MobiDB-lite"/>
    </source>
</evidence>
<gene>
    <name evidence="8" type="ORF">M427DRAFT_28735</name>
</gene>
<evidence type="ECO:0000256" key="4">
    <source>
        <dbReference type="ARBA" id="ARBA00023242"/>
    </source>
</evidence>
<dbReference type="Pfam" id="PF00076">
    <property type="entry name" value="RRM_1"/>
    <property type="match status" value="3"/>
</dbReference>
<feature type="domain" description="RRM" evidence="7">
    <location>
        <begin position="360"/>
        <end position="442"/>
    </location>
</feature>
<organism evidence="8 9">
    <name type="scientific">Gonapodya prolifera (strain JEL478)</name>
    <name type="common">Monoblepharis prolifera</name>
    <dbReference type="NCBI Taxonomy" id="1344416"/>
    <lineage>
        <taxon>Eukaryota</taxon>
        <taxon>Fungi</taxon>
        <taxon>Fungi incertae sedis</taxon>
        <taxon>Chytridiomycota</taxon>
        <taxon>Chytridiomycota incertae sedis</taxon>
        <taxon>Monoblepharidomycetes</taxon>
        <taxon>Monoblepharidales</taxon>
        <taxon>Gonapodyaceae</taxon>
        <taxon>Gonapodya</taxon>
    </lineage>
</organism>
<dbReference type="Gene3D" id="3.30.70.330">
    <property type="match status" value="5"/>
</dbReference>
<sequence>MRVLALIVASHNGAWWSGAETAVTDSTVPTAAAPRSTPFSLAIMREHGAGTRRARDDDSDAESFDFETLGTAVKLEGADGEGEEGDDLKPKVEDAHADTATGARAGAAAAKEPKISRTTLFVRNVPFDASSDELAQFFSEIGPTRNCFVVSARQKRDINSVPVAVPSEAPPETPTTNRGIGFVQFALPEDAQRAIDKLKDVKFRGVRKLKLDFAQSRHAQADRESRPAKPPPVPKPARSSSAAVAAAAAGTKPNPPSKIAKPHSHLNSILVFNLSSIPNLTKNHLRKKLRKYGELVELEFPLRDVTGGTSSDVARATFPTPTAARNAATRLTGHVFKGAVIKVVLEERPDTGNRGKGREARLVVRNLPFSFTEPRLRDLFSPYGTLSDVNLPLKPSSDGASSVTKGFAFVEFSTREEAERAIEEVNGTLVAGRTVVVDWAVSKKVWELEVQRELGIVGMGMAGGDGGKMEVDEEVKEEENDEDASVKEESDGEDEDEDEDEEKEVKLEDLSDGSDQEDGIDRMDEDGTKSQEDEDGDGVKLDGSSGGVKRKRSGSVDDGDGAAAPKLSPEEERERLLKKRKAESECTVFVKNLAFETGEEDLEEKFRHFGNIRYVRITRDRLTGRSRGTAFVRFFRPADCERCIADYAAAAATMAADQPDDVQVEDKRKRGPPKPASVLNPEPSMTASSTPFFLHGRSLVILPIVTRVQASALSTENKRKKRGQDKRNLYLAREGVIFADSPVASELTPAEVSKRQTSYAERKRLLERNPNLYVSRTRLSLRNLWVKLNDGDLRKLCKEAVDAFWNEWRGGTRKGVEREVLEEDELLDPIDVGEYDEADPSKLPPDVDPSTIRRPKVLIKQAKVIRDTARADPTTGLGRSKGYAFVEFSRHSDALACLRWLNNNPQAYVSVAAEVNARELAAAAPEDAKKAAAAANAKGKKNKGKGKEQTEAADTETSERRSAPTKRPIVEFSIENSLVLKKREERLKRPSGPKSGDAAAGPSDGSANQALLVRKKGRKKMSLLERIKEKKLRKKLEGEGGNAQGQAANKGASPAKPQPKSGKKGQGESSNPREKRKRDDVSRESGEVRPQEKRRKVDSNAKPERAKPAAAASKPRPELKSSAPPTGYKKQQQQQSQQPSPSVEPKKKEKARPGLSKEQKKDLQEDREFDGLVAKYRHGHMSLPTIPSALACGSSPALIAPIASEFRAISACLIPQSQKPIRLGRRSFSSFRKAPSLPTLSTSRAHGRTVGQSCVSITQHRSASALPPVFSEWLEWHNAAPTQMQAGGQPGSLPSEAPEFGEPVMQDTILHPFMKHTSVDLPQHADILRQLTSVNPFSSLPNLSSTEQPQQSSESSTQQPLNAGQDKLMGALDMLFQELEIRSTASQTAPPDLPSDEEVFAPGIAKRREDSTDIEPANQYKHIPISHQPEDVARIDTLAGGVTGSRPSTPLPAKHLSGPVAGTVRPSADIPLPPGLPPYGGSSPLPVSRTPPITPSTSSRGSGGAPPTKEVNQQASSPGNSNTQETSSDPSNSEPPAPPSSPSPTRALAPNPLSHPRDTLLDLLQLPSLTVQDRQLISSALSGRSTRVWETVGGWVVAKYAGALAAERSRRVAAAVEADSSRPRPPARKPKRDYHKRPKGVPSTLATLLKYQEVQKAREEKERRSSTIRASDADDNRWDDRED</sequence>
<dbReference type="SUPFAM" id="SSF54928">
    <property type="entry name" value="RNA-binding domain, RBD"/>
    <property type="match status" value="4"/>
</dbReference>
<dbReference type="CDD" id="cd00590">
    <property type="entry name" value="RRM_SF"/>
    <property type="match status" value="1"/>
</dbReference>